<evidence type="ECO:0000313" key="1">
    <source>
        <dbReference type="EMBL" id="MDC9591667.1"/>
    </source>
</evidence>
<keyword evidence="2" id="KW-1185">Reference proteome</keyword>
<organism evidence="1 2">
    <name type="scientific">Xenorhabdus yunnanensis</name>
    <dbReference type="NCBI Taxonomy" id="3025878"/>
    <lineage>
        <taxon>Bacteria</taxon>
        <taxon>Pseudomonadati</taxon>
        <taxon>Pseudomonadota</taxon>
        <taxon>Gammaproteobacteria</taxon>
        <taxon>Enterobacterales</taxon>
        <taxon>Morganellaceae</taxon>
        <taxon>Xenorhabdus</taxon>
    </lineage>
</organism>
<dbReference type="InterPro" id="IPR010260">
    <property type="entry name" value="AlpA"/>
</dbReference>
<evidence type="ECO:0000313" key="2">
    <source>
        <dbReference type="Proteomes" id="UP001217178"/>
    </source>
</evidence>
<sequence length="107" mass="12747">METQNFQCNLLNRSNSALFIPPTPQERQSILNEYGEKYDRRIREKECEHLSSLSRSRRWVLEEEGKFPKRVPLGRNSVSWLLSDVLWWIRNPPTVDNVNNPYSRKSN</sequence>
<gene>
    <name evidence="1" type="ORF">PSI23_20880</name>
</gene>
<accession>A0ABT5LKM6</accession>
<dbReference type="RefSeq" id="WP_273556875.1">
    <property type="nucleotide sequence ID" value="NZ_JAQRFI010000122.1"/>
</dbReference>
<dbReference type="EMBL" id="JAQRFI010000122">
    <property type="protein sequence ID" value="MDC9591667.1"/>
    <property type="molecule type" value="Genomic_DNA"/>
</dbReference>
<name>A0ABT5LKM6_9GAMM</name>
<protein>
    <submittedName>
        <fullName evidence="1">AlpA family phage regulatory protein</fullName>
    </submittedName>
</protein>
<proteinExistence type="predicted"/>
<dbReference type="Pfam" id="PF05930">
    <property type="entry name" value="Phage_AlpA"/>
    <property type="match status" value="1"/>
</dbReference>
<dbReference type="Proteomes" id="UP001217178">
    <property type="component" value="Unassembled WGS sequence"/>
</dbReference>
<reference evidence="1 2" key="1">
    <citation type="submission" date="2023-02" db="EMBL/GenBank/DDBJ databases">
        <title>Entomopathogenic bacteria.</title>
        <authorList>
            <person name="Machado R.A."/>
        </authorList>
    </citation>
    <scope>NUCLEOTIDE SEQUENCE [LARGE SCALE GENOMIC DNA]</scope>
    <source>
        <strain evidence="1 2">XENO-10</strain>
    </source>
</reference>
<comment type="caution">
    <text evidence="1">The sequence shown here is derived from an EMBL/GenBank/DDBJ whole genome shotgun (WGS) entry which is preliminary data.</text>
</comment>